<comment type="caution">
    <text evidence="2">The sequence shown here is derived from an EMBL/GenBank/DDBJ whole genome shotgun (WGS) entry which is preliminary data.</text>
</comment>
<feature type="compositionally biased region" description="Low complexity" evidence="1">
    <location>
        <begin position="68"/>
        <end position="80"/>
    </location>
</feature>
<feature type="region of interest" description="Disordered" evidence="1">
    <location>
        <begin position="53"/>
        <end position="86"/>
    </location>
</feature>
<dbReference type="HOGENOM" id="CLU_1932511_0_0_1"/>
<sequence>ATLVEEASATSRHHTPPPRLTLTVSLVHVRYTPDPLSEAAAMDRELKLVAAAIKRVPKHPTPRKERPSATSMPTSTSSSRPEIDEEAREFFRGVRRSLHNPQLEDLAAMLSVGQEQVNVDNARDPIIHGLG</sequence>
<gene>
    <name evidence="2" type="ORF">CSUB01_11594</name>
</gene>
<reference evidence="3" key="1">
    <citation type="journal article" date="2014" name="Genome Announc.">
        <title>Draft genome sequence of Colletotrichum sublineola, a destructive pathogen of cultivated sorghum.</title>
        <authorList>
            <person name="Baroncelli R."/>
            <person name="Sanz-Martin J.M."/>
            <person name="Rech G.E."/>
            <person name="Sukno S.A."/>
            <person name="Thon M.R."/>
        </authorList>
    </citation>
    <scope>NUCLEOTIDE SEQUENCE [LARGE SCALE GENOMIC DNA]</scope>
    <source>
        <strain evidence="3">TX430BB</strain>
    </source>
</reference>
<accession>A0A066XTQ2</accession>
<keyword evidence="3" id="KW-1185">Reference proteome</keyword>
<feature type="non-terminal residue" evidence="2">
    <location>
        <position position="1"/>
    </location>
</feature>
<protein>
    <submittedName>
        <fullName evidence="2">Uncharacterized protein</fullName>
    </submittedName>
</protein>
<dbReference type="AlphaFoldDB" id="A0A066XTQ2"/>
<organism evidence="2 3">
    <name type="scientific">Colletotrichum sublineola</name>
    <name type="common">Sorghum anthracnose fungus</name>
    <dbReference type="NCBI Taxonomy" id="1173701"/>
    <lineage>
        <taxon>Eukaryota</taxon>
        <taxon>Fungi</taxon>
        <taxon>Dikarya</taxon>
        <taxon>Ascomycota</taxon>
        <taxon>Pezizomycotina</taxon>
        <taxon>Sordariomycetes</taxon>
        <taxon>Hypocreomycetidae</taxon>
        <taxon>Glomerellales</taxon>
        <taxon>Glomerellaceae</taxon>
        <taxon>Colletotrichum</taxon>
        <taxon>Colletotrichum graminicola species complex</taxon>
    </lineage>
</organism>
<dbReference type="Proteomes" id="UP000027238">
    <property type="component" value="Unassembled WGS sequence"/>
</dbReference>
<name>A0A066XTQ2_COLSU</name>
<evidence type="ECO:0000313" key="3">
    <source>
        <dbReference type="Proteomes" id="UP000027238"/>
    </source>
</evidence>
<evidence type="ECO:0000313" key="2">
    <source>
        <dbReference type="EMBL" id="KDN69126.1"/>
    </source>
</evidence>
<dbReference type="EMBL" id="JMSE01000551">
    <property type="protein sequence ID" value="KDN69126.1"/>
    <property type="molecule type" value="Genomic_DNA"/>
</dbReference>
<evidence type="ECO:0000256" key="1">
    <source>
        <dbReference type="SAM" id="MobiDB-lite"/>
    </source>
</evidence>
<proteinExistence type="predicted"/>